<feature type="compositionally biased region" description="Low complexity" evidence="3">
    <location>
        <begin position="1"/>
        <end position="11"/>
    </location>
</feature>
<dbReference type="InterPro" id="IPR000626">
    <property type="entry name" value="Ubiquitin-like_dom"/>
</dbReference>
<dbReference type="Proteomes" id="UP001345963">
    <property type="component" value="Unassembled WGS sequence"/>
</dbReference>
<evidence type="ECO:0000256" key="1">
    <source>
        <dbReference type="ARBA" id="ARBA00004123"/>
    </source>
</evidence>
<dbReference type="PROSITE" id="PS50053">
    <property type="entry name" value="UBIQUITIN_2"/>
    <property type="match status" value="1"/>
</dbReference>
<keyword evidence="2" id="KW-0539">Nucleus</keyword>
<proteinExistence type="predicted"/>
<dbReference type="PANTHER" id="PTHR23010:SF1">
    <property type="entry name" value="MIDNOLIN"/>
    <property type="match status" value="1"/>
</dbReference>
<feature type="region of interest" description="Disordered" evidence="3">
    <location>
        <begin position="377"/>
        <end position="415"/>
    </location>
</feature>
<gene>
    <name evidence="5" type="ORF">ATANTOWER_025238</name>
</gene>
<dbReference type="InterPro" id="IPR039336">
    <property type="entry name" value="Midnolin"/>
</dbReference>
<organism evidence="5 6">
    <name type="scientific">Ataeniobius toweri</name>
    <dbReference type="NCBI Taxonomy" id="208326"/>
    <lineage>
        <taxon>Eukaryota</taxon>
        <taxon>Metazoa</taxon>
        <taxon>Chordata</taxon>
        <taxon>Craniata</taxon>
        <taxon>Vertebrata</taxon>
        <taxon>Euteleostomi</taxon>
        <taxon>Actinopterygii</taxon>
        <taxon>Neopterygii</taxon>
        <taxon>Teleostei</taxon>
        <taxon>Neoteleostei</taxon>
        <taxon>Acanthomorphata</taxon>
        <taxon>Ovalentaria</taxon>
        <taxon>Atherinomorphae</taxon>
        <taxon>Cyprinodontiformes</taxon>
        <taxon>Goodeidae</taxon>
        <taxon>Ataeniobius</taxon>
    </lineage>
</organism>
<dbReference type="EMBL" id="JAHUTI010000059">
    <property type="protein sequence ID" value="MED6231527.1"/>
    <property type="molecule type" value="Genomic_DNA"/>
</dbReference>
<protein>
    <recommendedName>
        <fullName evidence="4">Ubiquitin-like domain-containing protein</fullName>
    </recommendedName>
</protein>
<reference evidence="5 6" key="1">
    <citation type="submission" date="2021-07" db="EMBL/GenBank/DDBJ databases">
        <authorList>
            <person name="Palmer J.M."/>
        </authorList>
    </citation>
    <scope>NUCLEOTIDE SEQUENCE [LARGE SCALE GENOMIC DNA]</scope>
    <source>
        <strain evidence="5 6">AT_MEX2019</strain>
        <tissue evidence="5">Muscle</tissue>
    </source>
</reference>
<feature type="region of interest" description="Disordered" evidence="3">
    <location>
        <begin position="268"/>
        <end position="288"/>
    </location>
</feature>
<dbReference type="Gene3D" id="3.10.20.90">
    <property type="entry name" value="Phosphatidylinositol 3-kinase Catalytic Subunit, Chain A, domain 1"/>
    <property type="match status" value="1"/>
</dbReference>
<keyword evidence="6" id="KW-1185">Reference proteome</keyword>
<name>A0ABU7A0G9_9TELE</name>
<sequence length="458" mass="49975">MEQAKQQQQQQHRGFSSFLTPEPAGGSGVSGRQPPMRLTITSMTGCPVELSVHREETAEGLRKLISQKLKLQTDRIKVVHKERHLTAGTLMEQGVTDGSKLTLVPVIETGSASSAREKTVMDTLENLTESEINDFLSGHLPLTLSLGAGAHTMYVQLQLSQKVRELQGNMNSMVQTRVKPQTTQINNVNLLQSSSEGSSSPPLLLTDSTSFLQSSTQRPRSSFISSTSLAPESSINPSLVRRSQSGCTPPSPLDSTYFHNLPHAATPVCSSKPTGTEPGRLSPAPASTFIGGDVPAHQSKPPGAVIDSVISHSPGVFSGTFSGTLDHCSHGGFSHPRRGIAIILQIINDLLRAACHHQGALLPPLCNYFTPSKDSGSHLTAEEPCRGRNRPLPTQSTEDSVGDESQLLHPSEKENKTLHCKMERLQLLMHQRRRRREIRRPLLVHGLARPNQHRRHRS</sequence>
<feature type="domain" description="Ubiquitin-like" evidence="4">
    <location>
        <begin position="36"/>
        <end position="110"/>
    </location>
</feature>
<comment type="subcellular location">
    <subcellularLocation>
        <location evidence="1">Nucleus</location>
    </subcellularLocation>
</comment>
<evidence type="ECO:0000313" key="5">
    <source>
        <dbReference type="EMBL" id="MED6231527.1"/>
    </source>
</evidence>
<evidence type="ECO:0000256" key="3">
    <source>
        <dbReference type="SAM" id="MobiDB-lite"/>
    </source>
</evidence>
<feature type="region of interest" description="Disordered" evidence="3">
    <location>
        <begin position="215"/>
        <end position="254"/>
    </location>
</feature>
<comment type="caution">
    <text evidence="5">The sequence shown here is derived from an EMBL/GenBank/DDBJ whole genome shotgun (WGS) entry which is preliminary data.</text>
</comment>
<dbReference type="PANTHER" id="PTHR23010">
    <property type="entry name" value="MIDNOLIN"/>
    <property type="match status" value="1"/>
</dbReference>
<dbReference type="InterPro" id="IPR029071">
    <property type="entry name" value="Ubiquitin-like_domsf"/>
</dbReference>
<evidence type="ECO:0000256" key="2">
    <source>
        <dbReference type="ARBA" id="ARBA00023242"/>
    </source>
</evidence>
<accession>A0ABU7A0G9</accession>
<feature type="region of interest" description="Disordered" evidence="3">
    <location>
        <begin position="1"/>
        <end position="35"/>
    </location>
</feature>
<dbReference type="SUPFAM" id="SSF54236">
    <property type="entry name" value="Ubiquitin-like"/>
    <property type="match status" value="1"/>
</dbReference>
<evidence type="ECO:0000313" key="6">
    <source>
        <dbReference type="Proteomes" id="UP001345963"/>
    </source>
</evidence>
<evidence type="ECO:0000259" key="4">
    <source>
        <dbReference type="PROSITE" id="PS50053"/>
    </source>
</evidence>